<keyword evidence="4" id="KW-0378">Hydrolase</keyword>
<dbReference type="PANTHER" id="PTHR43808">
    <property type="entry name" value="ACETYLORNITHINE DEACETYLASE"/>
    <property type="match status" value="1"/>
</dbReference>
<dbReference type="InterPro" id="IPR010175">
    <property type="entry name" value="LysK"/>
</dbReference>
<keyword evidence="3" id="KW-0479">Metal-binding</keyword>
<dbReference type="SUPFAM" id="SSF53187">
    <property type="entry name" value="Zn-dependent exopeptidases"/>
    <property type="match status" value="1"/>
</dbReference>
<name>A0ABY9V589_9ACTN</name>
<accession>A0ABY9V589</accession>
<reference evidence="9 10" key="1">
    <citation type="submission" date="2023-02" db="EMBL/GenBank/DDBJ databases">
        <title>Streptomyces sp. SCA4-21 with antifungal activity against Fusarium oxysporum f. sp. cubense, Streptomyces sp. SCA2-17 with antifungal activity against Fusarium oxysporum f. sp. cubense.</title>
        <authorList>
            <person name="Qi D."/>
        </authorList>
    </citation>
    <scope>NUCLEOTIDE SEQUENCE [LARGE SCALE GENOMIC DNA]</scope>
    <source>
        <strain evidence="9 10">SCA4-21</strain>
    </source>
</reference>
<dbReference type="InterPro" id="IPR050072">
    <property type="entry name" value="Peptidase_M20A"/>
</dbReference>
<evidence type="ECO:0000256" key="2">
    <source>
        <dbReference type="ARBA" id="ARBA00022605"/>
    </source>
</evidence>
<dbReference type="EMBL" id="CP117522">
    <property type="protein sequence ID" value="WNF00033.1"/>
    <property type="molecule type" value="Genomic_DNA"/>
</dbReference>
<dbReference type="Pfam" id="PF01546">
    <property type="entry name" value="Peptidase_M20"/>
    <property type="match status" value="1"/>
</dbReference>
<keyword evidence="2" id="KW-0028">Amino-acid biosynthesis</keyword>
<dbReference type="InterPro" id="IPR002933">
    <property type="entry name" value="Peptidase_M20"/>
</dbReference>
<organism evidence="9 10">
    <name type="scientific">Streptomyces luomodiensis</name>
    <dbReference type="NCBI Taxonomy" id="3026192"/>
    <lineage>
        <taxon>Bacteria</taxon>
        <taxon>Bacillati</taxon>
        <taxon>Actinomycetota</taxon>
        <taxon>Actinomycetes</taxon>
        <taxon>Kitasatosporales</taxon>
        <taxon>Streptomycetaceae</taxon>
        <taxon>Streptomyces</taxon>
    </lineage>
</organism>
<dbReference type="Gene3D" id="3.40.630.10">
    <property type="entry name" value="Zn peptidases"/>
    <property type="match status" value="2"/>
</dbReference>
<evidence type="ECO:0000256" key="4">
    <source>
        <dbReference type="ARBA" id="ARBA00022801"/>
    </source>
</evidence>
<evidence type="ECO:0000256" key="8">
    <source>
        <dbReference type="SAM" id="MobiDB-lite"/>
    </source>
</evidence>
<protein>
    <submittedName>
        <fullName evidence="9">M20/M25/M40 family metallo-hydrolase</fullName>
    </submittedName>
</protein>
<dbReference type="NCBIfam" id="TIGR01902">
    <property type="entry name" value="dapE-lys-deAc"/>
    <property type="match status" value="1"/>
</dbReference>
<proteinExistence type="inferred from homology"/>
<evidence type="ECO:0000256" key="3">
    <source>
        <dbReference type="ARBA" id="ARBA00022723"/>
    </source>
</evidence>
<feature type="region of interest" description="Disordered" evidence="8">
    <location>
        <begin position="355"/>
        <end position="376"/>
    </location>
</feature>
<dbReference type="InterPro" id="IPR001261">
    <property type="entry name" value="ArgE/DapE_CS"/>
</dbReference>
<evidence type="ECO:0000256" key="5">
    <source>
        <dbReference type="ARBA" id="ARBA00022833"/>
    </source>
</evidence>
<evidence type="ECO:0000313" key="9">
    <source>
        <dbReference type="EMBL" id="WNF00033.1"/>
    </source>
</evidence>
<dbReference type="PROSITE" id="PS00758">
    <property type="entry name" value="ARGE_DAPE_CPG2_1"/>
    <property type="match status" value="1"/>
</dbReference>
<keyword evidence="5" id="KW-0862">Zinc</keyword>
<dbReference type="RefSeq" id="WP_311038464.1">
    <property type="nucleotide sequence ID" value="NZ_CP117522.1"/>
</dbReference>
<keyword evidence="1" id="KW-0963">Cytoplasm</keyword>
<evidence type="ECO:0000313" key="10">
    <source>
        <dbReference type="Proteomes" id="UP001305606"/>
    </source>
</evidence>
<gene>
    <name evidence="9" type="ORF">PS467_34290</name>
</gene>
<keyword evidence="6" id="KW-0457">Lysine biosynthesis</keyword>
<dbReference type="PANTHER" id="PTHR43808:SF28">
    <property type="entry name" value="[LYSW]-LYSINE_[LYSW]-ORNITHINE HYDROLASE"/>
    <property type="match status" value="1"/>
</dbReference>
<dbReference type="HAMAP" id="MF_01120">
    <property type="entry name" value="LysK"/>
    <property type="match status" value="1"/>
</dbReference>
<dbReference type="Proteomes" id="UP001305606">
    <property type="component" value="Chromosome"/>
</dbReference>
<evidence type="ECO:0000256" key="1">
    <source>
        <dbReference type="ARBA" id="ARBA00022490"/>
    </source>
</evidence>
<keyword evidence="7" id="KW-0170">Cobalt</keyword>
<evidence type="ECO:0000256" key="6">
    <source>
        <dbReference type="ARBA" id="ARBA00023154"/>
    </source>
</evidence>
<evidence type="ECO:0000256" key="7">
    <source>
        <dbReference type="ARBA" id="ARBA00023285"/>
    </source>
</evidence>
<feature type="compositionally biased region" description="Low complexity" evidence="8">
    <location>
        <begin position="359"/>
        <end position="370"/>
    </location>
</feature>
<keyword evidence="10" id="KW-1185">Reference proteome</keyword>
<sequence length="376" mass="40243">MNGRPEVSASEATELLRHIVEIPSPSYHEAALARYLVERLRSWGFTASVDPAGNVIGELDRGPGPTVLLLAHMDTAPGTPRVRCADGRLYGRGTVDAKGPLAAMVCAAVNAHSFRGRLRLVAAVEEETPGSRGATEYVRRGHRPDALIVGEPSGVDTVVLGYKGRLDLRYDVRCPAAHPTSPEPRATELAVLAWRSLLEMLGPASHFAFDRPGVTLTELSGDLTTASAHLTVRTPPGFDADACAGELRQRVGRGEVSVVHAVPACRVRRTDPVVRALTRAIRGQDLLPRAKVKTATSDMNTVAEYWEVPMATYGPGDSRLDHTEDEHIVLVEYHRSIAVLAEALTALPASLPAMPRPAPGAQGPGRAWAATQGRLS</sequence>